<dbReference type="SUPFAM" id="SSF52540">
    <property type="entry name" value="P-loop containing nucleoside triphosphate hydrolases"/>
    <property type="match status" value="1"/>
</dbReference>
<dbReference type="Pfam" id="PF04548">
    <property type="entry name" value="AIG1"/>
    <property type="match status" value="1"/>
</dbReference>
<comment type="caution">
    <text evidence="7">The sequence shown here is derived from an EMBL/GenBank/DDBJ whole genome shotgun (WGS) entry which is preliminary data.</text>
</comment>
<dbReference type="GO" id="GO:0005525">
    <property type="term" value="F:GTP binding"/>
    <property type="evidence" value="ECO:0007669"/>
    <property type="project" value="UniProtKB-KW"/>
</dbReference>
<dbReference type="PROSITE" id="PS51720">
    <property type="entry name" value="G_AIG1"/>
    <property type="match status" value="1"/>
</dbReference>
<dbReference type="AlphaFoldDB" id="A0A6D2J2H9"/>
<organism evidence="7 8">
    <name type="scientific">Microthlaspi erraticum</name>
    <dbReference type="NCBI Taxonomy" id="1685480"/>
    <lineage>
        <taxon>Eukaryota</taxon>
        <taxon>Viridiplantae</taxon>
        <taxon>Streptophyta</taxon>
        <taxon>Embryophyta</taxon>
        <taxon>Tracheophyta</taxon>
        <taxon>Spermatophyta</taxon>
        <taxon>Magnoliopsida</taxon>
        <taxon>eudicotyledons</taxon>
        <taxon>Gunneridae</taxon>
        <taxon>Pentapetalae</taxon>
        <taxon>rosids</taxon>
        <taxon>malvids</taxon>
        <taxon>Brassicales</taxon>
        <taxon>Brassicaceae</taxon>
        <taxon>Coluteocarpeae</taxon>
        <taxon>Microthlaspi</taxon>
    </lineage>
</organism>
<sequence>MALDSSEVEVEVGWKSERTLVLVGRTGNGKSATGNSILGETKFLSKARGRFITKECKLHKSERPNGLTINVIDTPGLFSASSTTDFTIREIVRCLRLAQNGIDAVLLVFSVRNRLTEEEQSTLRTLKILFGSQIVDYMIVVFTNGDAFDDGDTLDDYLEDCPEFQEILKECDDRKVLFDNRRNISEFKKEKQVQELLNLVEQISRKNNGKSYMADLTLELKENEATLEERQKEIEAMKGTSSRQEISQVKKEVEKSYNEMLQGIKEKISNQLKDSLRDVKEQLAKAQVAREATEKKMSEIQKLSSDEIRKLREQLNKAESETASLRRELNKKCSVL</sequence>
<dbReference type="InterPro" id="IPR006703">
    <property type="entry name" value="G_AIG1"/>
</dbReference>
<evidence type="ECO:0000256" key="1">
    <source>
        <dbReference type="ARBA" id="ARBA00008535"/>
    </source>
</evidence>
<dbReference type="Proteomes" id="UP000467841">
    <property type="component" value="Unassembled WGS sequence"/>
</dbReference>
<dbReference type="InterPro" id="IPR045058">
    <property type="entry name" value="GIMA/IAN/Toc"/>
</dbReference>
<evidence type="ECO:0000256" key="4">
    <source>
        <dbReference type="SAM" id="Coils"/>
    </source>
</evidence>
<reference evidence="7" key="1">
    <citation type="submission" date="2020-01" db="EMBL/GenBank/DDBJ databases">
        <authorList>
            <person name="Mishra B."/>
        </authorList>
    </citation>
    <scope>NUCLEOTIDE SEQUENCE [LARGE SCALE GENOMIC DNA]</scope>
</reference>
<dbReference type="InterPro" id="IPR027417">
    <property type="entry name" value="P-loop_NTPase"/>
</dbReference>
<evidence type="ECO:0000259" key="6">
    <source>
        <dbReference type="PROSITE" id="PS51720"/>
    </source>
</evidence>
<dbReference type="PANTHER" id="PTHR10903:SF122">
    <property type="entry name" value="IMMUNE-ASSOCIATED NUCLEOTIDE-BINDING PROTEIN 11-RELATED"/>
    <property type="match status" value="1"/>
</dbReference>
<keyword evidence="2" id="KW-0547">Nucleotide-binding</keyword>
<keyword evidence="8" id="KW-1185">Reference proteome</keyword>
<evidence type="ECO:0000256" key="2">
    <source>
        <dbReference type="ARBA" id="ARBA00022741"/>
    </source>
</evidence>
<evidence type="ECO:0000313" key="8">
    <source>
        <dbReference type="Proteomes" id="UP000467841"/>
    </source>
</evidence>
<dbReference type="OrthoDB" id="8954335at2759"/>
<keyword evidence="4" id="KW-0175">Coiled coil</keyword>
<feature type="domain" description="AIG1-type G" evidence="6">
    <location>
        <begin position="15"/>
        <end position="221"/>
    </location>
</feature>
<dbReference type="CDD" id="cd01852">
    <property type="entry name" value="AIG1"/>
    <property type="match status" value="1"/>
</dbReference>
<proteinExistence type="inferred from homology"/>
<feature type="coiled-coil region" evidence="4">
    <location>
        <begin position="213"/>
        <end position="240"/>
    </location>
</feature>
<feature type="region of interest" description="Disordered" evidence="5">
    <location>
        <begin position="316"/>
        <end position="336"/>
    </location>
</feature>
<dbReference type="PANTHER" id="PTHR10903">
    <property type="entry name" value="GTPASE, IMAP FAMILY MEMBER-RELATED"/>
    <property type="match status" value="1"/>
</dbReference>
<dbReference type="EMBL" id="CACVBM020001129">
    <property type="protein sequence ID" value="CAA7033274.1"/>
    <property type="molecule type" value="Genomic_DNA"/>
</dbReference>
<protein>
    <recommendedName>
        <fullName evidence="6">AIG1-type G domain-containing protein</fullName>
    </recommendedName>
</protein>
<evidence type="ECO:0000256" key="3">
    <source>
        <dbReference type="ARBA" id="ARBA00023134"/>
    </source>
</evidence>
<name>A0A6D2J2H9_9BRAS</name>
<evidence type="ECO:0000256" key="5">
    <source>
        <dbReference type="SAM" id="MobiDB-lite"/>
    </source>
</evidence>
<evidence type="ECO:0000313" key="7">
    <source>
        <dbReference type="EMBL" id="CAA7033274.1"/>
    </source>
</evidence>
<dbReference type="FunFam" id="3.40.50.300:FF:000840">
    <property type="entry name" value="Immune-associated nucleotide-binding protein 9"/>
    <property type="match status" value="1"/>
</dbReference>
<keyword evidence="3" id="KW-0342">GTP-binding</keyword>
<dbReference type="Gene3D" id="3.40.50.300">
    <property type="entry name" value="P-loop containing nucleotide triphosphate hydrolases"/>
    <property type="match status" value="1"/>
</dbReference>
<comment type="similarity">
    <text evidence="1">Belongs to the TRAFAC class TrmE-Era-EngA-EngB-Septin-like GTPase superfamily. AIG1/Toc34/Toc159-like paraseptin GTPase family. IAN subfamily.</text>
</comment>
<gene>
    <name evidence="7" type="ORF">MERR_LOCUS20509</name>
</gene>
<accession>A0A6D2J2H9</accession>